<dbReference type="EMBL" id="JAINVZ010000032">
    <property type="protein sequence ID" value="MBY8888953.1"/>
    <property type="molecule type" value="Genomic_DNA"/>
</dbReference>
<dbReference type="RefSeq" id="WP_222981816.1">
    <property type="nucleotide sequence ID" value="NZ_JAINVZ010000032.1"/>
</dbReference>
<dbReference type="InterPro" id="IPR009081">
    <property type="entry name" value="PP-bd_ACP"/>
</dbReference>
<evidence type="ECO:0000313" key="3">
    <source>
        <dbReference type="Proteomes" id="UP001198565"/>
    </source>
</evidence>
<feature type="domain" description="Carrier" evidence="1">
    <location>
        <begin position="4"/>
        <end position="81"/>
    </location>
</feature>
<dbReference type="Gene3D" id="1.10.1200.10">
    <property type="entry name" value="ACP-like"/>
    <property type="match status" value="1"/>
</dbReference>
<sequence>MSREIAAGHVKAALEAALNKELPQLRDEDRLFETLGLDSVAIIQVLFVLEDRTGLEVETEDLVPAVFSSVGSVTDFVAAKLEEQSATAG</sequence>
<comment type="caution">
    <text evidence="2">The sequence shown here is derived from an EMBL/GenBank/DDBJ whole genome shotgun (WGS) entry which is preliminary data.</text>
</comment>
<evidence type="ECO:0000313" key="2">
    <source>
        <dbReference type="EMBL" id="MBY8888953.1"/>
    </source>
</evidence>
<organism evidence="2 3">
    <name type="scientific">Streptantibioticus parmotrematis</name>
    <dbReference type="NCBI Taxonomy" id="2873249"/>
    <lineage>
        <taxon>Bacteria</taxon>
        <taxon>Bacillati</taxon>
        <taxon>Actinomycetota</taxon>
        <taxon>Actinomycetes</taxon>
        <taxon>Kitasatosporales</taxon>
        <taxon>Streptomycetaceae</taxon>
        <taxon>Streptantibioticus</taxon>
    </lineage>
</organism>
<proteinExistence type="predicted"/>
<evidence type="ECO:0000259" key="1">
    <source>
        <dbReference type="PROSITE" id="PS50075"/>
    </source>
</evidence>
<dbReference type="InterPro" id="IPR036736">
    <property type="entry name" value="ACP-like_sf"/>
</dbReference>
<gene>
    <name evidence="2" type="ORF">K7472_29505</name>
</gene>
<name>A0ABS7R0F9_9ACTN</name>
<dbReference type="PROSITE" id="PS50075">
    <property type="entry name" value="CARRIER"/>
    <property type="match status" value="1"/>
</dbReference>
<dbReference type="SUPFAM" id="SSF47336">
    <property type="entry name" value="ACP-like"/>
    <property type="match status" value="1"/>
</dbReference>
<keyword evidence="3" id="KW-1185">Reference proteome</keyword>
<protein>
    <submittedName>
        <fullName evidence="2">Acyl carrier protein</fullName>
    </submittedName>
</protein>
<dbReference type="Pfam" id="PF00550">
    <property type="entry name" value="PP-binding"/>
    <property type="match status" value="1"/>
</dbReference>
<accession>A0ABS7R0F9</accession>
<reference evidence="2 3" key="1">
    <citation type="submission" date="2021-08" db="EMBL/GenBank/DDBJ databases">
        <title>Streptomyces sp. PTM05 isolated from lichen.</title>
        <authorList>
            <person name="Somphong A."/>
            <person name="Phongsopitanun W."/>
            <person name="Tanasupawat S."/>
        </authorList>
    </citation>
    <scope>NUCLEOTIDE SEQUENCE [LARGE SCALE GENOMIC DNA]</scope>
    <source>
        <strain evidence="2 3">Ptm05</strain>
    </source>
</reference>
<dbReference type="Proteomes" id="UP001198565">
    <property type="component" value="Unassembled WGS sequence"/>
</dbReference>